<sequence length="680" mass="70881">MSDVPHTTAPTTEPTVAAPATTEPVASKTEETVATAEPTSTTAAVETTPVEATKTEEPIAAETAVTEPATTEATAATETPKAIEPITSGKLGYKGPGLLKSFKFSSRHFWFGEEAVSTQHLSNYLRGEKPEVAHPTAAWSSQTGKGLLYFVKHADDKAHPQGVLNLAEATDLEKQSPHEFSFKVHGHKHTFKATNDVERDGWYIALENAIPEAKSAKEGILSSEGYKESVAHLGKPAALAGGVAAGSKTTESAPKKSTDLPKAERVASSSSSSSSDSEAKKNKKNKSRSVSRGKRASIFGSMLGKKEEHDTKKEIKKEEKAEAKEEKEAEVAGAPVLDAHAIAERVVGAEVETTPATTTEPVAATETAPTTETAAVAEAPKTTTATPKPTKRNSIFGSIYNKVRSPTTEKKEFEVGPSVPPKDTTAVSAEPPVLPETATTEATEAPVTVTEPATQPEVVEPVAEPVVASEAVTEAPKTTTATTPGKEKTGFFGKFMSQARAKSPAAEKRSAPVAASTAAPAVPPKDETVVSPATEEPLAVAATEPAATETAATETTAPAATTESAPSKVASPKESRRKSYFGSLGAKKTEGETTEEKSSSKFGSIFRKPSQAYRSKSQEPKKDLVAPTEKTEEEAVVDETEAPAAHVGTDGPIGEAKAVEPTSEATPVGPASTPTVSATA</sequence>
<gene>
    <name evidence="1" type="ORF">M8818_006817</name>
</gene>
<evidence type="ECO:0000313" key="2">
    <source>
        <dbReference type="Proteomes" id="UP001320706"/>
    </source>
</evidence>
<name>A0ACC3S5Y2_9PEZI</name>
<comment type="caution">
    <text evidence="1">The sequence shown here is derived from an EMBL/GenBank/DDBJ whole genome shotgun (WGS) entry which is preliminary data.</text>
</comment>
<evidence type="ECO:0000313" key="1">
    <source>
        <dbReference type="EMBL" id="KAK8196650.1"/>
    </source>
</evidence>
<keyword evidence="2" id="KW-1185">Reference proteome</keyword>
<proteinExistence type="predicted"/>
<accession>A0ACC3S5Y2</accession>
<reference evidence="1" key="1">
    <citation type="submission" date="2024-02" db="EMBL/GenBank/DDBJ databases">
        <title>Metagenome Assembled Genome of Zalaria obscura JY119.</title>
        <authorList>
            <person name="Vighnesh L."/>
            <person name="Jagadeeshwari U."/>
            <person name="Venkata Ramana C."/>
            <person name="Sasikala C."/>
        </authorList>
    </citation>
    <scope>NUCLEOTIDE SEQUENCE</scope>
    <source>
        <strain evidence="1">JY119</strain>
    </source>
</reference>
<protein>
    <submittedName>
        <fullName evidence="1">Uncharacterized protein</fullName>
    </submittedName>
</protein>
<organism evidence="1 2">
    <name type="scientific">Zalaria obscura</name>
    <dbReference type="NCBI Taxonomy" id="2024903"/>
    <lineage>
        <taxon>Eukaryota</taxon>
        <taxon>Fungi</taxon>
        <taxon>Dikarya</taxon>
        <taxon>Ascomycota</taxon>
        <taxon>Pezizomycotina</taxon>
        <taxon>Dothideomycetes</taxon>
        <taxon>Dothideomycetidae</taxon>
        <taxon>Dothideales</taxon>
        <taxon>Zalariaceae</taxon>
        <taxon>Zalaria</taxon>
    </lineage>
</organism>
<dbReference type="EMBL" id="JAMKPW020000041">
    <property type="protein sequence ID" value="KAK8196650.1"/>
    <property type="molecule type" value="Genomic_DNA"/>
</dbReference>
<dbReference type="Proteomes" id="UP001320706">
    <property type="component" value="Unassembled WGS sequence"/>
</dbReference>